<feature type="coiled-coil region" evidence="1">
    <location>
        <begin position="599"/>
        <end position="731"/>
    </location>
</feature>
<dbReference type="PANTHER" id="PTHR33689:SF1">
    <property type="entry name" value="FAS-BINDING FACTOR 1"/>
    <property type="match status" value="1"/>
</dbReference>
<dbReference type="PANTHER" id="PTHR33689">
    <property type="entry name" value="FAS-BINDING FACTOR 1"/>
    <property type="match status" value="1"/>
</dbReference>
<feature type="region of interest" description="Disordered" evidence="2">
    <location>
        <begin position="53"/>
        <end position="74"/>
    </location>
</feature>
<feature type="compositionally biased region" description="Basic and acidic residues" evidence="2">
    <location>
        <begin position="59"/>
        <end position="71"/>
    </location>
</feature>
<protein>
    <submittedName>
        <fullName evidence="5">Putative spindle assembly checkpoint component MAD1 (Mitotic arrest deficient protein 1)</fullName>
    </submittedName>
</protein>
<dbReference type="STRING" id="6183.A0A3Q0KPG7"/>
<feature type="region of interest" description="Disordered" evidence="2">
    <location>
        <begin position="132"/>
        <end position="188"/>
    </location>
</feature>
<dbReference type="InParanoid" id="A0A3Q0KPG7"/>
<reference evidence="4" key="1">
    <citation type="journal article" date="2012" name="PLoS Negl. Trop. Dis.">
        <title>A systematically improved high quality genome and transcriptome of the human blood fluke Schistosoma mansoni.</title>
        <authorList>
            <person name="Protasio A.V."/>
            <person name="Tsai I.J."/>
            <person name="Babbage A."/>
            <person name="Nichol S."/>
            <person name="Hunt M."/>
            <person name="Aslett M.A."/>
            <person name="De Silva N."/>
            <person name="Velarde G.S."/>
            <person name="Anderson T.J."/>
            <person name="Clark R.C."/>
            <person name="Davidson C."/>
            <person name="Dillon G.P."/>
            <person name="Holroyd N.E."/>
            <person name="LoVerde P.T."/>
            <person name="Lloyd C."/>
            <person name="McQuillan J."/>
            <person name="Oliveira G."/>
            <person name="Otto T.D."/>
            <person name="Parker-Manuel S.J."/>
            <person name="Quail M.A."/>
            <person name="Wilson R.A."/>
            <person name="Zerlotini A."/>
            <person name="Dunne D.W."/>
            <person name="Berriman M."/>
        </authorList>
    </citation>
    <scope>NUCLEOTIDE SEQUENCE [LARGE SCALE GENOMIC DNA]</scope>
    <source>
        <strain evidence="4">Puerto Rican</strain>
    </source>
</reference>
<dbReference type="GO" id="GO:0060271">
    <property type="term" value="P:cilium assembly"/>
    <property type="evidence" value="ECO:0007669"/>
    <property type="project" value="InterPro"/>
</dbReference>
<name>A0A3Q0KPG7_SCHMA</name>
<evidence type="ECO:0000313" key="5">
    <source>
        <dbReference type="WBParaSite" id="Smp_148130.1"/>
    </source>
</evidence>
<dbReference type="GO" id="GO:0036064">
    <property type="term" value="C:ciliary basal body"/>
    <property type="evidence" value="ECO:0007669"/>
    <property type="project" value="TreeGrafter"/>
</dbReference>
<sequence>MSTFYSDLAKEIEDEDTSFNYKGTVHEDNDLDDLLNSLDQKDGLKVRKTVIKQNGDPNSRLEFEEHTEKTKSQTKSAKTILDALIDPFDVSDPVFAKTDKPAYQLDSEFLNESKRRPISSIPKRTVRFLDDVGSGHQEVSSSRELGNESGFDQLDLDIQTTKTLYNNNNKNSSSMRPQTAPTPSEFGKFTFKNLLDDDENDNNSNSNKSSSNQILNLLTDDKLNDSSKSIKSTRSRTRRPSSLESIHHIPIPQIPSTFDKMDIDRPRSTSSSLSSFDRKNTNYESMESEAQIKRLEMERDNLINLLELIKKQHREELLIMEQTLKTKLDLIKESAERKENRLKEEINYLETQNRERLIQIEEKRDHLVTDLTNKLNEARQTHQHELNELKHSHNEEIEMLKKHHQELIDRLKSSSQLELRTITELQPNSEQLKNLLDQMKTTLIDLSRLQQEQIKNTTQRHDQLGRREDALRILEDKLNQRETSLDYERKQIADSFSKLEIQFREHTKLATDDRWLTKQEHDRLAKIQISLEEERRCLIEQSGRARAEMQQLVSTFINEHRNAQAKNLEERNLIAEEHQRLRTEQLNWEAKQKSDELVLKKAKEDIDTMKETLAMERQSLNEKMNKLRIDEVKLEETRRQLDIVRCDLVREQELLTHREEYLDQRQDELNKRAEVLNQTEKLLKDSETRHRRLQDEQSKQFAELQERNHKLHEVEKQLVLEKKQLAQQMDKLTKYKLETDNNHLKQSLCLNCRIPVKENGSTHRLNDNTIMKTNHKRIITMNGNKKELNNGTWNDLSQLHTSQDRESCHLNDEREEINQKKKLFIFEKS</sequence>
<dbReference type="InterPro" id="IPR033561">
    <property type="entry name" value="FBF1"/>
</dbReference>
<feature type="domain" description="Fas-binding factor 1 C-terminal" evidence="3">
    <location>
        <begin position="295"/>
        <end position="813"/>
    </location>
</feature>
<dbReference type="Pfam" id="PF21007">
    <property type="entry name" value="FBF1"/>
    <property type="match status" value="1"/>
</dbReference>
<organism evidence="4 5">
    <name type="scientific">Schistosoma mansoni</name>
    <name type="common">Blood fluke</name>
    <dbReference type="NCBI Taxonomy" id="6183"/>
    <lineage>
        <taxon>Eukaryota</taxon>
        <taxon>Metazoa</taxon>
        <taxon>Spiralia</taxon>
        <taxon>Lophotrochozoa</taxon>
        <taxon>Platyhelminthes</taxon>
        <taxon>Trematoda</taxon>
        <taxon>Digenea</taxon>
        <taxon>Strigeidida</taxon>
        <taxon>Schistosomatoidea</taxon>
        <taxon>Schistosomatidae</taxon>
        <taxon>Schistosoma</taxon>
    </lineage>
</organism>
<dbReference type="Proteomes" id="UP000008854">
    <property type="component" value="Unassembled WGS sequence"/>
</dbReference>
<keyword evidence="4" id="KW-1185">Reference proteome</keyword>
<dbReference type="GO" id="GO:0090162">
    <property type="term" value="P:establishment of epithelial cell polarity"/>
    <property type="evidence" value="ECO:0007669"/>
    <property type="project" value="InterPro"/>
</dbReference>
<dbReference type="GO" id="GO:0005814">
    <property type="term" value="C:centriole"/>
    <property type="evidence" value="ECO:0007669"/>
    <property type="project" value="TreeGrafter"/>
</dbReference>
<keyword evidence="1" id="KW-0175">Coiled coil</keyword>
<evidence type="ECO:0000259" key="3">
    <source>
        <dbReference type="Pfam" id="PF21007"/>
    </source>
</evidence>
<feature type="region of interest" description="Disordered" evidence="2">
    <location>
        <begin position="225"/>
        <end position="284"/>
    </location>
</feature>
<accession>A0A3Q0KPG7</accession>
<evidence type="ECO:0000256" key="1">
    <source>
        <dbReference type="SAM" id="Coils"/>
    </source>
</evidence>
<evidence type="ECO:0000313" key="4">
    <source>
        <dbReference type="Proteomes" id="UP000008854"/>
    </source>
</evidence>
<evidence type="ECO:0000256" key="2">
    <source>
        <dbReference type="SAM" id="MobiDB-lite"/>
    </source>
</evidence>
<reference evidence="5" key="2">
    <citation type="submission" date="2018-12" db="UniProtKB">
        <authorList>
            <consortium name="WormBaseParasite"/>
        </authorList>
    </citation>
    <scope>IDENTIFICATION</scope>
    <source>
        <strain evidence="5">Puerto Rican</strain>
    </source>
</reference>
<dbReference type="WBParaSite" id="Smp_148130.1">
    <property type="protein sequence ID" value="Smp_148130.1"/>
    <property type="gene ID" value="Smp_148130"/>
</dbReference>
<dbReference type="GO" id="GO:0097539">
    <property type="term" value="C:ciliary transition fiber"/>
    <property type="evidence" value="ECO:0007669"/>
    <property type="project" value="InterPro"/>
</dbReference>
<dbReference type="InterPro" id="IPR049390">
    <property type="entry name" value="FBF1_C"/>
</dbReference>
<proteinExistence type="predicted"/>
<dbReference type="AlphaFoldDB" id="A0A3Q0KPG7"/>